<feature type="compositionally biased region" description="Basic and acidic residues" evidence="5">
    <location>
        <begin position="526"/>
        <end position="539"/>
    </location>
</feature>
<feature type="compositionally biased region" description="Basic and acidic residues" evidence="5">
    <location>
        <begin position="725"/>
        <end position="744"/>
    </location>
</feature>
<dbReference type="SUPFAM" id="SSF101233">
    <property type="entry name" value="PWI domain"/>
    <property type="match status" value="1"/>
</dbReference>
<evidence type="ECO:0000256" key="1">
    <source>
        <dbReference type="ARBA" id="ARBA00022574"/>
    </source>
</evidence>
<feature type="compositionally biased region" description="Basic and acidic residues" evidence="5">
    <location>
        <begin position="580"/>
        <end position="591"/>
    </location>
</feature>
<feature type="compositionally biased region" description="Basic and acidic residues" evidence="5">
    <location>
        <begin position="752"/>
        <end position="761"/>
    </location>
</feature>
<feature type="region of interest" description="Disordered" evidence="5">
    <location>
        <begin position="712"/>
        <end position="829"/>
    </location>
</feature>
<feature type="compositionally biased region" description="Basic residues" evidence="5">
    <location>
        <begin position="270"/>
        <end position="373"/>
    </location>
</feature>
<dbReference type="GO" id="GO:0005681">
    <property type="term" value="C:spliceosomal complex"/>
    <property type="evidence" value="ECO:0007669"/>
    <property type="project" value="TreeGrafter"/>
</dbReference>
<evidence type="ECO:0000256" key="4">
    <source>
        <dbReference type="PROSITE-ProRule" id="PRU00221"/>
    </source>
</evidence>
<feature type="compositionally biased region" description="Basic and acidic residues" evidence="5">
    <location>
        <begin position="181"/>
        <end position="198"/>
    </location>
</feature>
<dbReference type="SMART" id="SM00311">
    <property type="entry name" value="PWI"/>
    <property type="match status" value="1"/>
</dbReference>
<dbReference type="InterPro" id="IPR024977">
    <property type="entry name" value="Apc4-like_WD40_dom"/>
</dbReference>
<feature type="compositionally biased region" description="Basic and acidic residues" evidence="5">
    <location>
        <begin position="777"/>
        <end position="795"/>
    </location>
</feature>
<evidence type="ECO:0000256" key="5">
    <source>
        <dbReference type="SAM" id="MobiDB-lite"/>
    </source>
</evidence>
<proteinExistence type="predicted"/>
<dbReference type="InterPro" id="IPR036483">
    <property type="entry name" value="PWI_dom_sf"/>
</dbReference>
<feature type="compositionally biased region" description="Low complexity" evidence="5">
    <location>
        <begin position="259"/>
        <end position="269"/>
    </location>
</feature>
<feature type="compositionally biased region" description="Low complexity" evidence="5">
    <location>
        <begin position="541"/>
        <end position="553"/>
    </location>
</feature>
<feature type="region of interest" description="Disordered" evidence="5">
    <location>
        <begin position="518"/>
        <end position="591"/>
    </location>
</feature>
<dbReference type="InterPro" id="IPR015943">
    <property type="entry name" value="WD40/YVTN_repeat-like_dom_sf"/>
</dbReference>
<feature type="compositionally biased region" description="Low complexity" evidence="5">
    <location>
        <begin position="444"/>
        <end position="453"/>
    </location>
</feature>
<organism evidence="7 8">
    <name type="scientific">Ensete ventricosum</name>
    <name type="common">Abyssinian banana</name>
    <name type="synonym">Musa ensete</name>
    <dbReference type="NCBI Taxonomy" id="4639"/>
    <lineage>
        <taxon>Eukaryota</taxon>
        <taxon>Viridiplantae</taxon>
        <taxon>Streptophyta</taxon>
        <taxon>Embryophyta</taxon>
        <taxon>Tracheophyta</taxon>
        <taxon>Spermatophyta</taxon>
        <taxon>Magnoliopsida</taxon>
        <taxon>Liliopsida</taxon>
        <taxon>Zingiberales</taxon>
        <taxon>Musaceae</taxon>
        <taxon>Ensete</taxon>
    </lineage>
</organism>
<feature type="compositionally biased region" description="Low complexity" evidence="5">
    <location>
        <begin position="210"/>
        <end position="237"/>
    </location>
</feature>
<feature type="repeat" description="WD" evidence="4">
    <location>
        <begin position="952"/>
        <end position="994"/>
    </location>
</feature>
<dbReference type="PROSITE" id="PS00678">
    <property type="entry name" value="WD_REPEATS_1"/>
    <property type="match status" value="1"/>
</dbReference>
<feature type="compositionally biased region" description="Basic residues" evidence="5">
    <location>
        <begin position="809"/>
        <end position="823"/>
    </location>
</feature>
<name>A0AAV8QQY3_ENSVE</name>
<feature type="compositionally biased region" description="Basic residues" evidence="5">
    <location>
        <begin position="238"/>
        <end position="257"/>
    </location>
</feature>
<evidence type="ECO:0000256" key="2">
    <source>
        <dbReference type="ARBA" id="ARBA00022664"/>
    </source>
</evidence>
<dbReference type="PANTHER" id="PTHR23148:SF0">
    <property type="entry name" value="SERINE_ARGININE REPETITIVE MATRIX PROTEIN 1"/>
    <property type="match status" value="1"/>
</dbReference>
<dbReference type="InterPro" id="IPR036322">
    <property type="entry name" value="WD40_repeat_dom_sf"/>
</dbReference>
<keyword evidence="2" id="KW-0507">mRNA processing</keyword>
<feature type="compositionally biased region" description="Basic and acidic residues" evidence="5">
    <location>
        <begin position="132"/>
        <end position="165"/>
    </location>
</feature>
<dbReference type="Pfam" id="PF01480">
    <property type="entry name" value="PWI"/>
    <property type="match status" value="1"/>
</dbReference>
<feature type="compositionally biased region" description="Basic residues" evidence="5">
    <location>
        <begin position="762"/>
        <end position="776"/>
    </location>
</feature>
<dbReference type="InterPro" id="IPR052225">
    <property type="entry name" value="Ser/Arg_repetitive_matrix"/>
</dbReference>
<dbReference type="InterPro" id="IPR002483">
    <property type="entry name" value="PWI_dom"/>
</dbReference>
<reference evidence="7 8" key="1">
    <citation type="submission" date="2022-12" db="EMBL/GenBank/DDBJ databases">
        <title>Chromosome-scale assembly of the Ensete ventricosum genome.</title>
        <authorList>
            <person name="Dussert Y."/>
            <person name="Stocks J."/>
            <person name="Wendawek A."/>
            <person name="Woldeyes F."/>
            <person name="Nichols R.A."/>
            <person name="Borrell J.S."/>
        </authorList>
    </citation>
    <scope>NUCLEOTIDE SEQUENCE [LARGE SCALE GENOMIC DNA]</scope>
    <source>
        <strain evidence="8">cv. Maze</strain>
        <tissue evidence="7">Seeds</tissue>
    </source>
</reference>
<dbReference type="PROSITE" id="PS51025">
    <property type="entry name" value="PWI"/>
    <property type="match status" value="1"/>
</dbReference>
<evidence type="ECO:0000256" key="3">
    <source>
        <dbReference type="ARBA" id="ARBA00022737"/>
    </source>
</evidence>
<protein>
    <recommendedName>
        <fullName evidence="6">PWI domain-containing protein</fullName>
    </recommendedName>
</protein>
<dbReference type="GO" id="GO:0006397">
    <property type="term" value="P:mRNA processing"/>
    <property type="evidence" value="ECO:0007669"/>
    <property type="project" value="UniProtKB-KW"/>
</dbReference>
<comment type="caution">
    <text evidence="7">The sequence shown here is derived from an EMBL/GenBank/DDBJ whole genome shotgun (WGS) entry which is preliminary data.</text>
</comment>
<gene>
    <name evidence="7" type="ORF">OPV22_021589</name>
</gene>
<feature type="compositionally biased region" description="Basic and acidic residues" evidence="5">
    <location>
        <begin position="470"/>
        <end position="488"/>
    </location>
</feature>
<evidence type="ECO:0000313" key="7">
    <source>
        <dbReference type="EMBL" id="KAJ8477862.1"/>
    </source>
</evidence>
<keyword evidence="1 4" id="KW-0853">WD repeat</keyword>
<feature type="compositionally biased region" description="Low complexity" evidence="5">
    <location>
        <begin position="374"/>
        <end position="388"/>
    </location>
</feature>
<dbReference type="PROSITE" id="PS50294">
    <property type="entry name" value="WD_REPEATS_REGION"/>
    <property type="match status" value="1"/>
</dbReference>
<dbReference type="Pfam" id="PF12894">
    <property type="entry name" value="ANAPC4_WD40"/>
    <property type="match status" value="1"/>
</dbReference>
<dbReference type="GO" id="GO:0003723">
    <property type="term" value="F:RNA binding"/>
    <property type="evidence" value="ECO:0007669"/>
    <property type="project" value="TreeGrafter"/>
</dbReference>
<dbReference type="Gene3D" id="1.20.1390.10">
    <property type="entry name" value="PWI domain"/>
    <property type="match status" value="1"/>
</dbReference>
<dbReference type="PANTHER" id="PTHR23148">
    <property type="entry name" value="SERINE/ARGININE REGULATED NUCLEAR MATRIX PROTEIN"/>
    <property type="match status" value="1"/>
</dbReference>
<evidence type="ECO:0000259" key="6">
    <source>
        <dbReference type="PROSITE" id="PS51025"/>
    </source>
</evidence>
<dbReference type="InterPro" id="IPR001680">
    <property type="entry name" value="WD40_rpt"/>
</dbReference>
<feature type="region of interest" description="Disordered" evidence="5">
    <location>
        <begin position="132"/>
        <end position="498"/>
    </location>
</feature>
<dbReference type="Gene3D" id="2.130.10.10">
    <property type="entry name" value="YVTN repeat-like/Quinoprotein amine dehydrogenase"/>
    <property type="match status" value="1"/>
</dbReference>
<feature type="domain" description="PWI" evidence="6">
    <location>
        <begin position="27"/>
        <end position="125"/>
    </location>
</feature>
<dbReference type="InterPro" id="IPR019775">
    <property type="entry name" value="WD40_repeat_CS"/>
</dbReference>
<keyword evidence="8" id="KW-1185">Reference proteome</keyword>
<dbReference type="SMART" id="SM00320">
    <property type="entry name" value="WD40"/>
    <property type="match status" value="3"/>
</dbReference>
<dbReference type="Proteomes" id="UP001222027">
    <property type="component" value="Unassembled WGS sequence"/>
</dbReference>
<feature type="compositionally biased region" description="Basic and acidic residues" evidence="5">
    <location>
        <begin position="558"/>
        <end position="571"/>
    </location>
</feature>
<dbReference type="EMBL" id="JAQQAF010000006">
    <property type="protein sequence ID" value="KAJ8477862.1"/>
    <property type="molecule type" value="Genomic_DNA"/>
</dbReference>
<dbReference type="PROSITE" id="PS50082">
    <property type="entry name" value="WD_REPEATS_2"/>
    <property type="match status" value="1"/>
</dbReference>
<dbReference type="AlphaFoldDB" id="A0AAV8QQY3"/>
<sequence length="1047" mass="120478">MSGGFFRGTSAEQDTRFSNKQAKLLKTQKFAPVLDHPVDMTKVKMDVIRPWIATRATELLGFEDEVLINFVYGLLDGKEVDGKQIQIQLTGFLEKNTGKFMKELWGHLLSAQNNASGVPQQFLDAKEEELKNRRVESERITQEIQKRKEKEEREFEQEKQKRMDAEAGITAVSGTSLKQSLPKDSRVQSEERDMETKKSPRLKRREGQSRSRSLSSQSQGHSLSPSRRYSPRSNWSPSRRRSPRRRSPSPIRRKSPYGRRSPLLRCRSPPSRHRSPVQNRRRSPTSPHPRRSPSPPCHRRSPSPSHHQRLPSLLRHRRSPSLSRHRRSPSPSHHRRSPSPSHHRRSPSPSRHWRLPSPSHHRRSPSPSLHRRSPSPSRQQRPPSARRVSPIRHRSLSPARDKPLSPWRFPPNRSRQQKRSLHSPGNYGGDSQMSLLERKRCSSPRRSISPSYPAHRGSSRETDAISNGFDSKRHRDKYSPKRACEKRSPVHHTLHREVVDHSGFKRNILNSLPHILTVSSRSSSPDSRDQNDIHSKDYDVPSENSSEQSDSPSYLRESPTRRDRLSEKQTEKQLPNNIQEKNDNNEESRVVREDAYCRTDYSSKKGRDSAADMKKKRFHANKFSQEEFSNDRLEVDHSPGNKDCHSNMGIRKKETEHKSYAEYGPERVQGEKHYIEVSYDRQHSTKIAVQVASASGVSSELVLKSSCADLSVSDAEKRAKSRSNAYRESHYETESVKKSERKMDTSSQAHINHSDSEETNTHKNRSTKKRHKKSDRHRREEDTSEPDSHTEDKEAKRKRKDERRLRKEERRRKHEDKHRRRSERHAEKLKVKSIDTVTPPPDFEKDDNGIELFSTGLGDVYYPSNDMDPYLQNKDVWILEESDDGDSNMYVHHDIILPAFPLCTAWLDCNLKDSDKVPKINLVSTGNFIAVGSMEPAIEIWDLDLTSVKYKKGSHRDSVLGLAWNKEVRNVLASASADKTVKIWDVVTGKCAVTVVHHRDKVQAVAWNQHSPEVLLSGSFDQSVVMETGGLVFTLNKGPEGRPFGEY</sequence>
<keyword evidence="3" id="KW-0677">Repeat</keyword>
<evidence type="ECO:0000313" key="8">
    <source>
        <dbReference type="Proteomes" id="UP001222027"/>
    </source>
</evidence>
<dbReference type="GO" id="GO:0048024">
    <property type="term" value="P:regulation of mRNA splicing, via spliceosome"/>
    <property type="evidence" value="ECO:0007669"/>
    <property type="project" value="TreeGrafter"/>
</dbReference>
<accession>A0AAV8QQY3</accession>
<dbReference type="SUPFAM" id="SSF50978">
    <property type="entry name" value="WD40 repeat-like"/>
    <property type="match status" value="1"/>
</dbReference>